<evidence type="ECO:0000313" key="5">
    <source>
        <dbReference type="Proteomes" id="UP001418222"/>
    </source>
</evidence>
<feature type="compositionally biased region" description="Polar residues" evidence="2">
    <location>
        <begin position="108"/>
        <end position="119"/>
    </location>
</feature>
<evidence type="ECO:0000313" key="4">
    <source>
        <dbReference type="EMBL" id="KAK8938761.1"/>
    </source>
</evidence>
<keyword evidence="5" id="KW-1185">Reference proteome</keyword>
<dbReference type="Proteomes" id="UP001418222">
    <property type="component" value="Unassembled WGS sequence"/>
</dbReference>
<dbReference type="EMBL" id="JBBWWQ010000009">
    <property type="protein sequence ID" value="KAK8938761.1"/>
    <property type="molecule type" value="Genomic_DNA"/>
</dbReference>
<organism evidence="4 5">
    <name type="scientific">Platanthera zijinensis</name>
    <dbReference type="NCBI Taxonomy" id="2320716"/>
    <lineage>
        <taxon>Eukaryota</taxon>
        <taxon>Viridiplantae</taxon>
        <taxon>Streptophyta</taxon>
        <taxon>Embryophyta</taxon>
        <taxon>Tracheophyta</taxon>
        <taxon>Spermatophyta</taxon>
        <taxon>Magnoliopsida</taxon>
        <taxon>Liliopsida</taxon>
        <taxon>Asparagales</taxon>
        <taxon>Orchidaceae</taxon>
        <taxon>Orchidoideae</taxon>
        <taxon>Orchideae</taxon>
        <taxon>Orchidinae</taxon>
        <taxon>Platanthera</taxon>
    </lineage>
</organism>
<dbReference type="AlphaFoldDB" id="A0AAP0BGH2"/>
<feature type="compositionally biased region" description="Basic and acidic residues" evidence="2">
    <location>
        <begin position="94"/>
        <end position="104"/>
    </location>
</feature>
<feature type="chain" id="PRO_5042849344" evidence="3">
    <location>
        <begin position="24"/>
        <end position="381"/>
    </location>
</feature>
<evidence type="ECO:0000256" key="3">
    <source>
        <dbReference type="SAM" id="SignalP"/>
    </source>
</evidence>
<proteinExistence type="predicted"/>
<keyword evidence="3" id="KW-0732">Signal</keyword>
<evidence type="ECO:0000256" key="2">
    <source>
        <dbReference type="SAM" id="MobiDB-lite"/>
    </source>
</evidence>
<feature type="signal peptide" evidence="3">
    <location>
        <begin position="1"/>
        <end position="23"/>
    </location>
</feature>
<protein>
    <submittedName>
        <fullName evidence="4">Uncharacterized protein</fullName>
    </submittedName>
</protein>
<feature type="region of interest" description="Disordered" evidence="2">
    <location>
        <begin position="80"/>
        <end position="272"/>
    </location>
</feature>
<gene>
    <name evidence="4" type="ORF">KSP39_PZI011019</name>
</gene>
<reference evidence="4 5" key="1">
    <citation type="journal article" date="2022" name="Nat. Plants">
        <title>Genomes of leafy and leafless Platanthera orchids illuminate the evolution of mycoheterotrophy.</title>
        <authorList>
            <person name="Li M.H."/>
            <person name="Liu K.W."/>
            <person name="Li Z."/>
            <person name="Lu H.C."/>
            <person name="Ye Q.L."/>
            <person name="Zhang D."/>
            <person name="Wang J.Y."/>
            <person name="Li Y.F."/>
            <person name="Zhong Z.M."/>
            <person name="Liu X."/>
            <person name="Yu X."/>
            <person name="Liu D.K."/>
            <person name="Tu X.D."/>
            <person name="Liu B."/>
            <person name="Hao Y."/>
            <person name="Liao X.Y."/>
            <person name="Jiang Y.T."/>
            <person name="Sun W.H."/>
            <person name="Chen J."/>
            <person name="Chen Y.Q."/>
            <person name="Ai Y."/>
            <person name="Zhai J.W."/>
            <person name="Wu S.S."/>
            <person name="Zhou Z."/>
            <person name="Hsiao Y.Y."/>
            <person name="Wu W.L."/>
            <person name="Chen Y.Y."/>
            <person name="Lin Y.F."/>
            <person name="Hsu J.L."/>
            <person name="Li C.Y."/>
            <person name="Wang Z.W."/>
            <person name="Zhao X."/>
            <person name="Zhong W.Y."/>
            <person name="Ma X.K."/>
            <person name="Ma L."/>
            <person name="Huang J."/>
            <person name="Chen G.Z."/>
            <person name="Huang M.Z."/>
            <person name="Huang L."/>
            <person name="Peng D.H."/>
            <person name="Luo Y.B."/>
            <person name="Zou S.Q."/>
            <person name="Chen S.P."/>
            <person name="Lan S."/>
            <person name="Tsai W.C."/>
            <person name="Van de Peer Y."/>
            <person name="Liu Z.J."/>
        </authorList>
    </citation>
    <scope>NUCLEOTIDE SEQUENCE [LARGE SCALE GENOMIC DNA]</scope>
    <source>
        <strain evidence="4">Lor287</strain>
    </source>
</reference>
<feature type="coiled-coil region" evidence="1">
    <location>
        <begin position="295"/>
        <end position="322"/>
    </location>
</feature>
<comment type="caution">
    <text evidence="4">The sequence shown here is derived from an EMBL/GenBank/DDBJ whole genome shotgun (WGS) entry which is preliminary data.</text>
</comment>
<sequence length="381" mass="41880">MQSILRNRLAIPLSFVSLALVVSTMFDKPASKPLSQELLDPLAAAQKKMSSQSSQHAHLFMPKRAADSYYRLKRAKMIRRDHTAGESASPTPTPHRENPADPAKETLATGNSNGVNPTNVGMLPPHDGKALPTEEVAPPVIPARNLPAPAPPFGTTGLISPPPKTPITENLPNLAPGSRLSAEKAVDPPLPAEIPLSGQASPRPGFWKSRQSVFKNPLQGRPKTSRSHPGESSIPASGYREAPTADLDDDEQEFSPSPSPSELADFLGDPGDAETMKERMVEVLGKLIWTQREVASQTNEHRAATERRLSALERNYLHLIREMERQGDGCEETSPERHIARVMDHIRLAEQELTALSAYYYPRAPSRSGRRGCGRWQWIKY</sequence>
<evidence type="ECO:0000256" key="1">
    <source>
        <dbReference type="SAM" id="Coils"/>
    </source>
</evidence>
<keyword evidence="1" id="KW-0175">Coiled coil</keyword>
<accession>A0AAP0BGH2</accession>
<name>A0AAP0BGH2_9ASPA</name>